<dbReference type="AlphaFoldDB" id="A0AAV7SS13"/>
<keyword evidence="2" id="KW-1185">Reference proteome</keyword>
<reference evidence="1" key="1">
    <citation type="journal article" date="2022" name="bioRxiv">
        <title>Sequencing and chromosome-scale assembly of the giantPleurodeles waltlgenome.</title>
        <authorList>
            <person name="Brown T."/>
            <person name="Elewa A."/>
            <person name="Iarovenko S."/>
            <person name="Subramanian E."/>
            <person name="Araus A.J."/>
            <person name="Petzold A."/>
            <person name="Susuki M."/>
            <person name="Suzuki K.-i.T."/>
            <person name="Hayashi T."/>
            <person name="Toyoda A."/>
            <person name="Oliveira C."/>
            <person name="Osipova E."/>
            <person name="Leigh N.D."/>
            <person name="Simon A."/>
            <person name="Yun M.H."/>
        </authorList>
    </citation>
    <scope>NUCLEOTIDE SEQUENCE</scope>
    <source>
        <strain evidence="1">20211129_DDA</strain>
        <tissue evidence="1">Liver</tissue>
    </source>
</reference>
<organism evidence="1 2">
    <name type="scientific">Pleurodeles waltl</name>
    <name type="common">Iberian ribbed newt</name>
    <dbReference type="NCBI Taxonomy" id="8319"/>
    <lineage>
        <taxon>Eukaryota</taxon>
        <taxon>Metazoa</taxon>
        <taxon>Chordata</taxon>
        <taxon>Craniata</taxon>
        <taxon>Vertebrata</taxon>
        <taxon>Euteleostomi</taxon>
        <taxon>Amphibia</taxon>
        <taxon>Batrachia</taxon>
        <taxon>Caudata</taxon>
        <taxon>Salamandroidea</taxon>
        <taxon>Salamandridae</taxon>
        <taxon>Pleurodelinae</taxon>
        <taxon>Pleurodeles</taxon>
    </lineage>
</organism>
<proteinExistence type="predicted"/>
<comment type="caution">
    <text evidence="1">The sequence shown here is derived from an EMBL/GenBank/DDBJ whole genome shotgun (WGS) entry which is preliminary data.</text>
</comment>
<evidence type="ECO:0000313" key="2">
    <source>
        <dbReference type="Proteomes" id="UP001066276"/>
    </source>
</evidence>
<sequence>MLYRCEYASRTRQLFVSLRGSTPAALPYHKLRLKQRLSAAGCAARRRLGASGLSRCALCSRCWLGGGVCAACSGQRLGTSCLESFVKLYNCSNATRLACPFCQVFVVSGVWRFHVWLGSGLVPAGCRFSALRAE</sequence>
<dbReference type="Proteomes" id="UP001066276">
    <property type="component" value="Chromosome 4_2"/>
</dbReference>
<dbReference type="EMBL" id="JANPWB010000008">
    <property type="protein sequence ID" value="KAJ1166889.1"/>
    <property type="molecule type" value="Genomic_DNA"/>
</dbReference>
<name>A0AAV7SS13_PLEWA</name>
<gene>
    <name evidence="1" type="ORF">NDU88_007285</name>
</gene>
<accession>A0AAV7SS13</accession>
<evidence type="ECO:0000313" key="1">
    <source>
        <dbReference type="EMBL" id="KAJ1166889.1"/>
    </source>
</evidence>
<protein>
    <submittedName>
        <fullName evidence="1">Uncharacterized protein</fullName>
    </submittedName>
</protein>